<dbReference type="AlphaFoldDB" id="A0A518F0B1"/>
<keyword evidence="1" id="KW-0732">Signal</keyword>
<proteinExistence type="predicted"/>
<feature type="chain" id="PRO_5022124047" evidence="1">
    <location>
        <begin position="29"/>
        <end position="217"/>
    </location>
</feature>
<keyword evidence="3" id="KW-1185">Reference proteome</keyword>
<sequence precursor="true">MLRTTLSISPLLVAAASFLMPSSAPAPAAPAAAQERVAKKEAKDFPALLTSARAAWDAGQYGKASAELKEASKLVAMKQREGILAAFPAAPEGWTFTPSEVEEGAVMLMGMTGLTVEGRYQGPSNEHASMTVMVDSPMVQMMSMMFANPAMLGDDAEVIKYGKHQAILQKNGDKRYDLQLLIGNDFIQVESREMTDEALLGLCNQAMVDKLEAAMKN</sequence>
<name>A0A518F0B1_9BACT</name>
<gene>
    <name evidence="2" type="ORF">Poly30_53190</name>
</gene>
<feature type="signal peptide" evidence="1">
    <location>
        <begin position="1"/>
        <end position="28"/>
    </location>
</feature>
<dbReference type="EMBL" id="CP036434">
    <property type="protein sequence ID" value="QDV09759.1"/>
    <property type="molecule type" value="Genomic_DNA"/>
</dbReference>
<dbReference type="OrthoDB" id="5766180at2"/>
<accession>A0A518F0B1</accession>
<protein>
    <submittedName>
        <fullName evidence="2">Uncharacterized protein</fullName>
    </submittedName>
</protein>
<organism evidence="2 3">
    <name type="scientific">Saltatorellus ferox</name>
    <dbReference type="NCBI Taxonomy" id="2528018"/>
    <lineage>
        <taxon>Bacteria</taxon>
        <taxon>Pseudomonadati</taxon>
        <taxon>Planctomycetota</taxon>
        <taxon>Planctomycetia</taxon>
        <taxon>Planctomycetia incertae sedis</taxon>
        <taxon>Saltatorellus</taxon>
    </lineage>
</organism>
<dbReference type="RefSeq" id="WP_145204687.1">
    <property type="nucleotide sequence ID" value="NZ_CP036434.1"/>
</dbReference>
<evidence type="ECO:0000313" key="2">
    <source>
        <dbReference type="EMBL" id="QDV09759.1"/>
    </source>
</evidence>
<reference evidence="2 3" key="1">
    <citation type="submission" date="2019-02" db="EMBL/GenBank/DDBJ databases">
        <title>Deep-cultivation of Planctomycetes and their phenomic and genomic characterization uncovers novel biology.</title>
        <authorList>
            <person name="Wiegand S."/>
            <person name="Jogler M."/>
            <person name="Boedeker C."/>
            <person name="Pinto D."/>
            <person name="Vollmers J."/>
            <person name="Rivas-Marin E."/>
            <person name="Kohn T."/>
            <person name="Peeters S.H."/>
            <person name="Heuer A."/>
            <person name="Rast P."/>
            <person name="Oberbeckmann S."/>
            <person name="Bunk B."/>
            <person name="Jeske O."/>
            <person name="Meyerdierks A."/>
            <person name="Storesund J.E."/>
            <person name="Kallscheuer N."/>
            <person name="Luecker S."/>
            <person name="Lage O.M."/>
            <person name="Pohl T."/>
            <person name="Merkel B.J."/>
            <person name="Hornburger P."/>
            <person name="Mueller R.-W."/>
            <person name="Bruemmer F."/>
            <person name="Labrenz M."/>
            <person name="Spormann A.M."/>
            <person name="Op den Camp H."/>
            <person name="Overmann J."/>
            <person name="Amann R."/>
            <person name="Jetten M.S.M."/>
            <person name="Mascher T."/>
            <person name="Medema M.H."/>
            <person name="Devos D.P."/>
            <person name="Kaster A.-K."/>
            <person name="Ovreas L."/>
            <person name="Rohde M."/>
            <person name="Galperin M.Y."/>
            <person name="Jogler C."/>
        </authorList>
    </citation>
    <scope>NUCLEOTIDE SEQUENCE [LARGE SCALE GENOMIC DNA]</scope>
    <source>
        <strain evidence="2 3">Poly30</strain>
    </source>
</reference>
<evidence type="ECO:0000313" key="3">
    <source>
        <dbReference type="Proteomes" id="UP000320390"/>
    </source>
</evidence>
<evidence type="ECO:0000256" key="1">
    <source>
        <dbReference type="SAM" id="SignalP"/>
    </source>
</evidence>
<dbReference type="Proteomes" id="UP000320390">
    <property type="component" value="Chromosome"/>
</dbReference>